<sequence>MSQLTFSGFGIMFLIKPWFFFRTL</sequence>
<protein>
    <submittedName>
        <fullName evidence="2">Uncharacterized protein</fullName>
    </submittedName>
</protein>
<keyword evidence="1" id="KW-0472">Membrane</keyword>
<accession>A0A2P2Q5T9</accession>
<dbReference type="AlphaFoldDB" id="A0A2P2Q5T9"/>
<proteinExistence type="predicted"/>
<name>A0A2P2Q5T9_RHIMU</name>
<evidence type="ECO:0000256" key="1">
    <source>
        <dbReference type="SAM" id="Phobius"/>
    </source>
</evidence>
<feature type="transmembrane region" description="Helical" evidence="1">
    <location>
        <begin position="6"/>
        <end position="21"/>
    </location>
</feature>
<keyword evidence="1" id="KW-1133">Transmembrane helix</keyword>
<keyword evidence="1" id="KW-0812">Transmembrane</keyword>
<dbReference type="EMBL" id="GGEC01081869">
    <property type="protein sequence ID" value="MBX62353.1"/>
    <property type="molecule type" value="Transcribed_RNA"/>
</dbReference>
<reference evidence="2" key="1">
    <citation type="submission" date="2018-02" db="EMBL/GenBank/DDBJ databases">
        <title>Rhizophora mucronata_Transcriptome.</title>
        <authorList>
            <person name="Meera S.P."/>
            <person name="Sreeshan A."/>
            <person name="Augustine A."/>
        </authorList>
    </citation>
    <scope>NUCLEOTIDE SEQUENCE</scope>
    <source>
        <tissue evidence="2">Leaf</tissue>
    </source>
</reference>
<organism evidence="2">
    <name type="scientific">Rhizophora mucronata</name>
    <name type="common">Asiatic mangrove</name>
    <dbReference type="NCBI Taxonomy" id="61149"/>
    <lineage>
        <taxon>Eukaryota</taxon>
        <taxon>Viridiplantae</taxon>
        <taxon>Streptophyta</taxon>
        <taxon>Embryophyta</taxon>
        <taxon>Tracheophyta</taxon>
        <taxon>Spermatophyta</taxon>
        <taxon>Magnoliopsida</taxon>
        <taxon>eudicotyledons</taxon>
        <taxon>Gunneridae</taxon>
        <taxon>Pentapetalae</taxon>
        <taxon>rosids</taxon>
        <taxon>fabids</taxon>
        <taxon>Malpighiales</taxon>
        <taxon>Rhizophoraceae</taxon>
        <taxon>Rhizophora</taxon>
    </lineage>
</organism>
<evidence type="ECO:0000313" key="2">
    <source>
        <dbReference type="EMBL" id="MBX62353.1"/>
    </source>
</evidence>